<dbReference type="RefSeq" id="WP_072660404.1">
    <property type="nucleotide sequence ID" value="NZ_BDFD01000021.1"/>
</dbReference>
<gene>
    <name evidence="1" type="ORF">MMIC_P2075</name>
</gene>
<dbReference type="GO" id="GO:0008887">
    <property type="term" value="F:glycerate kinase activity"/>
    <property type="evidence" value="ECO:0007669"/>
    <property type="project" value="UniProtKB-EC"/>
</dbReference>
<keyword evidence="1" id="KW-0418">Kinase</keyword>
<organism evidence="1 2">
    <name type="scientific">Mariprofundus micogutta</name>
    <dbReference type="NCBI Taxonomy" id="1921010"/>
    <lineage>
        <taxon>Bacteria</taxon>
        <taxon>Pseudomonadati</taxon>
        <taxon>Pseudomonadota</taxon>
        <taxon>Candidatius Mariprofundia</taxon>
        <taxon>Mariprofundales</taxon>
        <taxon>Mariprofundaceae</taxon>
        <taxon>Mariprofundus</taxon>
    </lineage>
</organism>
<keyword evidence="2" id="KW-1185">Reference proteome</keyword>
<dbReference type="Proteomes" id="UP000231632">
    <property type="component" value="Unassembled WGS sequence"/>
</dbReference>
<protein>
    <submittedName>
        <fullName evidence="1">D-glycerate 3-kinase</fullName>
        <ecNumber evidence="1">2.7.1.31</ecNumber>
    </submittedName>
</protein>
<sequence>MNDEQLHQSLIDFVQTEGLPGSYLELIYRYLFPLSDWIAEHKQAGQAFTFAVNGAQGSGKSTLCAAMSILLEHRFDYSVAILSIDDLYLNRDRRHQLAEEIHPLFITRGVPGTHDVQLGLDVLSALKKEEAVQLPRFDKINDNPFPERQWPVQDRPVDIILFEGWCLGLSGQTDALLHQHVNKLEADEDEQRVWRNYANEQLRGSYQLLFSELDALLYLKSPNMDAIRRWRGEQEARLSHAKTDLQMDLQQLLRFMQHFERLTNWASQTLPDSADIVFELDEYHQVNKVKYR</sequence>
<reference evidence="1 2" key="1">
    <citation type="journal article" date="2017" name="Arch. Microbiol.">
        <title>Mariprofundus micogutta sp. nov., a novel iron-oxidizing zetaproteobacterium isolated from a deep-sea hydrothermal field at the Bayonnaise knoll of the Izu-Ogasawara arc, and a description of Mariprofundales ord. nov. and Zetaproteobacteria classis nov.</title>
        <authorList>
            <person name="Makita H."/>
            <person name="Tanaka E."/>
            <person name="Mitsunobu S."/>
            <person name="Miyazaki M."/>
            <person name="Nunoura T."/>
            <person name="Uematsu K."/>
            <person name="Takaki Y."/>
            <person name="Nishi S."/>
            <person name="Shimamura S."/>
            <person name="Takai K."/>
        </authorList>
    </citation>
    <scope>NUCLEOTIDE SEQUENCE [LARGE SCALE GENOMIC DNA]</scope>
    <source>
        <strain evidence="1 2">ET2</strain>
    </source>
</reference>
<dbReference type="STRING" id="1921010.MMIC_P2075"/>
<dbReference type="PANTHER" id="PTHR10285">
    <property type="entry name" value="URIDINE KINASE"/>
    <property type="match status" value="1"/>
</dbReference>
<name>A0A1L8CQ93_9PROT</name>
<dbReference type="OrthoDB" id="455474at2"/>
<comment type="caution">
    <text evidence="1">The sequence shown here is derived from an EMBL/GenBank/DDBJ whole genome shotgun (WGS) entry which is preliminary data.</text>
</comment>
<dbReference type="Gene3D" id="3.40.50.300">
    <property type="entry name" value="P-loop containing nucleotide triphosphate hydrolases"/>
    <property type="match status" value="1"/>
</dbReference>
<evidence type="ECO:0000313" key="1">
    <source>
        <dbReference type="EMBL" id="GAV21096.1"/>
    </source>
</evidence>
<accession>A0A1L8CQ93</accession>
<dbReference type="SUPFAM" id="SSF52540">
    <property type="entry name" value="P-loop containing nucleoside triphosphate hydrolases"/>
    <property type="match status" value="1"/>
</dbReference>
<dbReference type="InterPro" id="IPR027417">
    <property type="entry name" value="P-loop_NTPase"/>
</dbReference>
<proteinExistence type="predicted"/>
<dbReference type="EMBL" id="BDFD01000021">
    <property type="protein sequence ID" value="GAV21096.1"/>
    <property type="molecule type" value="Genomic_DNA"/>
</dbReference>
<keyword evidence="1" id="KW-0808">Transferase</keyword>
<dbReference type="EC" id="2.7.1.31" evidence="1"/>
<dbReference type="AlphaFoldDB" id="A0A1L8CQ93"/>
<evidence type="ECO:0000313" key="2">
    <source>
        <dbReference type="Proteomes" id="UP000231632"/>
    </source>
</evidence>